<feature type="region of interest" description="Disordered" evidence="1">
    <location>
        <begin position="323"/>
        <end position="356"/>
    </location>
</feature>
<dbReference type="GO" id="GO:0000977">
    <property type="term" value="F:RNA polymerase II transcription regulatory region sequence-specific DNA binding"/>
    <property type="evidence" value="ECO:0007669"/>
    <property type="project" value="TreeGrafter"/>
</dbReference>
<dbReference type="GO" id="GO:0006357">
    <property type="term" value="P:regulation of transcription by RNA polymerase II"/>
    <property type="evidence" value="ECO:0007669"/>
    <property type="project" value="InterPro"/>
</dbReference>
<name>A0A915Q2C9_9BILA</name>
<feature type="domain" description="Winged helix Storkhead-box1" evidence="2">
    <location>
        <begin position="99"/>
        <end position="170"/>
    </location>
</feature>
<dbReference type="GO" id="GO:0005737">
    <property type="term" value="C:cytoplasm"/>
    <property type="evidence" value="ECO:0007669"/>
    <property type="project" value="TreeGrafter"/>
</dbReference>
<dbReference type="GO" id="GO:0005634">
    <property type="term" value="C:nucleus"/>
    <property type="evidence" value="ECO:0007669"/>
    <property type="project" value="TreeGrafter"/>
</dbReference>
<evidence type="ECO:0000313" key="4">
    <source>
        <dbReference type="WBParaSite" id="sdigi.contig48.g2921.t1"/>
    </source>
</evidence>
<feature type="compositionally biased region" description="Polar residues" evidence="1">
    <location>
        <begin position="346"/>
        <end position="356"/>
    </location>
</feature>
<dbReference type="WBParaSite" id="sdigi.contig48.g2921.t1">
    <property type="protein sequence ID" value="sdigi.contig48.g2921.t1"/>
    <property type="gene ID" value="sdigi.contig48.g2921"/>
</dbReference>
<protein>
    <submittedName>
        <fullName evidence="4">Winged helix Storkhead-box1 domain-containing protein</fullName>
    </submittedName>
</protein>
<dbReference type="PANTHER" id="PTHR22437:SF0">
    <property type="entry name" value="FI21431P1"/>
    <property type="match status" value="1"/>
</dbReference>
<dbReference type="PANTHER" id="PTHR22437">
    <property type="entry name" value="WINGED HELIX DOMAIN-CONTAINING PROTEIN"/>
    <property type="match status" value="1"/>
</dbReference>
<feature type="compositionally biased region" description="Low complexity" evidence="1">
    <location>
        <begin position="253"/>
        <end position="267"/>
    </location>
</feature>
<evidence type="ECO:0000259" key="2">
    <source>
        <dbReference type="Pfam" id="PF10264"/>
    </source>
</evidence>
<sequence length="423" mass="48247">MFTPCLGIIFQRVTDKQVTGHRLFQSFIQENKACFWNVHLVEAINSTKYVGYIKPSTLFITSISERNVQILRDAWTRRILRPAKGYRIETFGDVENIGMHKIDQIHSVPLLDIICSVVYKMNRSGRPAVMESLQNEIHKECPKIETPSPKTFRQAIRILLKQKILEYSLGELRICLPPTAPYHSLRNPSKCTVECQTGKSVINDCAPSNLLKIKKGFLARFSVKKTCLSNTVRPIQHPSNFPGQSKPRDLPVASTQSNTNNETSSAAQKAYLPHQDEFYRNWLKTNDHYLPINFYQPAGCKYVLYHDCEPANAPEYFPALTNYRSTNDKHRPKRRQRRKMDERGRTSTPVQRGSDSAFSLSPVITEISTGFCSSQSGDISPTKPAIAKRNHTYINILNNESTQFEDITQIERILPITLSITNV</sequence>
<accession>A0A915Q2C9</accession>
<dbReference type="InterPro" id="IPR040126">
    <property type="entry name" value="STOX1/2"/>
</dbReference>
<dbReference type="Proteomes" id="UP000887581">
    <property type="component" value="Unplaced"/>
</dbReference>
<dbReference type="AlphaFoldDB" id="A0A915Q2C9"/>
<proteinExistence type="predicted"/>
<dbReference type="Pfam" id="PF10264">
    <property type="entry name" value="WHD_Storkhead"/>
    <property type="match status" value="1"/>
</dbReference>
<organism evidence="3 4">
    <name type="scientific">Setaria digitata</name>
    <dbReference type="NCBI Taxonomy" id="48799"/>
    <lineage>
        <taxon>Eukaryota</taxon>
        <taxon>Metazoa</taxon>
        <taxon>Ecdysozoa</taxon>
        <taxon>Nematoda</taxon>
        <taxon>Chromadorea</taxon>
        <taxon>Rhabditida</taxon>
        <taxon>Spirurina</taxon>
        <taxon>Spiruromorpha</taxon>
        <taxon>Filarioidea</taxon>
        <taxon>Setariidae</taxon>
        <taxon>Setaria</taxon>
    </lineage>
</organism>
<evidence type="ECO:0000313" key="3">
    <source>
        <dbReference type="Proteomes" id="UP000887581"/>
    </source>
</evidence>
<evidence type="ECO:0000256" key="1">
    <source>
        <dbReference type="SAM" id="MobiDB-lite"/>
    </source>
</evidence>
<feature type="region of interest" description="Disordered" evidence="1">
    <location>
        <begin position="235"/>
        <end position="267"/>
    </location>
</feature>
<keyword evidence="3" id="KW-1185">Reference proteome</keyword>
<dbReference type="InterPro" id="IPR019391">
    <property type="entry name" value="Storkhead-box_WHD"/>
</dbReference>
<reference evidence="4" key="1">
    <citation type="submission" date="2022-11" db="UniProtKB">
        <authorList>
            <consortium name="WormBaseParasite"/>
        </authorList>
    </citation>
    <scope>IDENTIFICATION</scope>
</reference>